<dbReference type="EMBL" id="MU266429">
    <property type="protein sequence ID" value="KAH7924251.1"/>
    <property type="molecule type" value="Genomic_DNA"/>
</dbReference>
<name>A0ACB8BEX9_9AGAM</name>
<proteinExistence type="predicted"/>
<keyword evidence="2" id="KW-1185">Reference proteome</keyword>
<accession>A0ACB8BEX9</accession>
<dbReference type="Proteomes" id="UP000790709">
    <property type="component" value="Unassembled WGS sequence"/>
</dbReference>
<sequence length="375" mass="40757">MTHFTTTTATYTLGKYSRSYPSSTLSTHAQAGADSEWQHFVNPVIKLLVDAKKSSNGDLVSVRLRIVWLMSCGADEMDVDQREVIFEDLDLLSFSSLPSLKSYPTQPDHGLPLKAVYRDAIVGIRYLHPKLCGPDKQPLYRRFQITFTSAASAAQFIDAIRNVCPCKANPPPQIVNRQPTMAPPNQLPRSDSVTLPRCATESIAKPRLPMARALTSSIIPPDLSPRTPVTSDLGVSSFTGSTPSRPIFLDNSSPQPSSSQQITALSSSDSNKSSLPDSSQLSSSNRSDSSMMPPPPLPSSIPISTEAPEITAPSLRAPGIPSSPFIASLNETSSLNQLSREDLESLVSQVVREEGFQQLLDSLDTMWKVKGFLAR</sequence>
<evidence type="ECO:0000313" key="2">
    <source>
        <dbReference type="Proteomes" id="UP000790709"/>
    </source>
</evidence>
<gene>
    <name evidence="1" type="ORF">BV22DRAFT_1067123</name>
</gene>
<reference evidence="1" key="1">
    <citation type="journal article" date="2021" name="New Phytol.">
        <title>Evolutionary innovations through gain and loss of genes in the ectomycorrhizal Boletales.</title>
        <authorList>
            <person name="Wu G."/>
            <person name="Miyauchi S."/>
            <person name="Morin E."/>
            <person name="Kuo A."/>
            <person name="Drula E."/>
            <person name="Varga T."/>
            <person name="Kohler A."/>
            <person name="Feng B."/>
            <person name="Cao Y."/>
            <person name="Lipzen A."/>
            <person name="Daum C."/>
            <person name="Hundley H."/>
            <person name="Pangilinan J."/>
            <person name="Johnson J."/>
            <person name="Barry K."/>
            <person name="LaButti K."/>
            <person name="Ng V."/>
            <person name="Ahrendt S."/>
            <person name="Min B."/>
            <person name="Choi I.G."/>
            <person name="Park H."/>
            <person name="Plett J.M."/>
            <person name="Magnuson J."/>
            <person name="Spatafora J.W."/>
            <person name="Nagy L.G."/>
            <person name="Henrissat B."/>
            <person name="Grigoriev I.V."/>
            <person name="Yang Z.L."/>
            <person name="Xu J."/>
            <person name="Martin F.M."/>
        </authorList>
    </citation>
    <scope>NUCLEOTIDE SEQUENCE</scope>
    <source>
        <strain evidence="1">KUC20120723A-06</strain>
    </source>
</reference>
<protein>
    <submittedName>
        <fullName evidence="1">Uncharacterized protein</fullName>
    </submittedName>
</protein>
<comment type="caution">
    <text evidence="1">The sequence shown here is derived from an EMBL/GenBank/DDBJ whole genome shotgun (WGS) entry which is preliminary data.</text>
</comment>
<evidence type="ECO:0000313" key="1">
    <source>
        <dbReference type="EMBL" id="KAH7924251.1"/>
    </source>
</evidence>
<organism evidence="1 2">
    <name type="scientific">Leucogyrophana mollusca</name>
    <dbReference type="NCBI Taxonomy" id="85980"/>
    <lineage>
        <taxon>Eukaryota</taxon>
        <taxon>Fungi</taxon>
        <taxon>Dikarya</taxon>
        <taxon>Basidiomycota</taxon>
        <taxon>Agaricomycotina</taxon>
        <taxon>Agaricomycetes</taxon>
        <taxon>Agaricomycetidae</taxon>
        <taxon>Boletales</taxon>
        <taxon>Boletales incertae sedis</taxon>
        <taxon>Leucogyrophana</taxon>
    </lineage>
</organism>